<protein>
    <recommendedName>
        <fullName evidence="3">Phage head-tail connector protein</fullName>
    </recommendedName>
</protein>
<evidence type="ECO:0000313" key="2">
    <source>
        <dbReference type="Proteomes" id="UP000192638"/>
    </source>
</evidence>
<dbReference type="Pfam" id="PF05135">
    <property type="entry name" value="Phage_connect_1"/>
    <property type="match status" value="1"/>
</dbReference>
<gene>
    <name evidence="1" type="ORF">B6U60_10030</name>
</gene>
<reference evidence="1 2" key="1">
    <citation type="submission" date="2017-03" db="EMBL/GenBank/DDBJ databases">
        <title>Phylogenomics and comparative genomics of Lactobacillus salivarius, a mammalian gut commensal.</title>
        <authorList>
            <person name="Harris H.M."/>
        </authorList>
    </citation>
    <scope>NUCLEOTIDE SEQUENCE [LARGE SCALE GENOMIC DNA]</scope>
    <source>
        <strain evidence="1 2">LMG 14477</strain>
    </source>
</reference>
<proteinExistence type="predicted"/>
<dbReference type="EMBL" id="NBEB01000110">
    <property type="protein sequence ID" value="OQQ81600.1"/>
    <property type="molecule type" value="Genomic_DNA"/>
</dbReference>
<comment type="caution">
    <text evidence="1">The sequence shown here is derived from an EMBL/GenBank/DDBJ whole genome shotgun (WGS) entry which is preliminary data.</text>
</comment>
<sequence>MELSDLKIMLGLSDENKESDSLLQLIIKNTELSLRFKLGLNAGEDIPSELSYIPLEVAIRRFNRVRNEGMTSYSQEGESITFSNNDFDAFESDIEEYKRRNNSDGLLYMIDPYRRYDV</sequence>
<dbReference type="Proteomes" id="UP000192638">
    <property type="component" value="Unassembled WGS sequence"/>
</dbReference>
<evidence type="ECO:0008006" key="3">
    <source>
        <dbReference type="Google" id="ProtNLM"/>
    </source>
</evidence>
<accession>A0A1V9QNC3</accession>
<evidence type="ECO:0000313" key="1">
    <source>
        <dbReference type="EMBL" id="OQQ81600.1"/>
    </source>
</evidence>
<name>A0A1V9QNC3_9LACO</name>
<dbReference type="RefSeq" id="WP_081531133.1">
    <property type="nucleotide sequence ID" value="NZ_JBFCRH010000001.1"/>
</dbReference>
<organism evidence="1 2">
    <name type="scientific">Ligilactobacillus salivarius</name>
    <dbReference type="NCBI Taxonomy" id="1624"/>
    <lineage>
        <taxon>Bacteria</taxon>
        <taxon>Bacillati</taxon>
        <taxon>Bacillota</taxon>
        <taxon>Bacilli</taxon>
        <taxon>Lactobacillales</taxon>
        <taxon>Lactobacillaceae</taxon>
        <taxon>Ligilactobacillus</taxon>
    </lineage>
</organism>
<dbReference type="InterPro" id="IPR021146">
    <property type="entry name" value="Phage_gp6-like_head-tail"/>
</dbReference>
<dbReference type="AlphaFoldDB" id="A0A1V9QNC3"/>